<evidence type="ECO:0000256" key="10">
    <source>
        <dbReference type="SAM" id="SignalP"/>
    </source>
</evidence>
<evidence type="ECO:0000256" key="3">
    <source>
        <dbReference type="ARBA" id="ARBA00022452"/>
    </source>
</evidence>
<feature type="chain" id="PRO_5032932246" evidence="10">
    <location>
        <begin position="22"/>
        <end position="1062"/>
    </location>
</feature>
<dbReference type="Pfam" id="PF07715">
    <property type="entry name" value="Plug"/>
    <property type="match status" value="1"/>
</dbReference>
<dbReference type="NCBIfam" id="TIGR04057">
    <property type="entry name" value="SusC_RagA_signa"/>
    <property type="match status" value="1"/>
</dbReference>
<evidence type="ECO:0000313" key="14">
    <source>
        <dbReference type="Proteomes" id="UP000594759"/>
    </source>
</evidence>
<evidence type="ECO:0000256" key="1">
    <source>
        <dbReference type="ARBA" id="ARBA00004571"/>
    </source>
</evidence>
<comment type="subcellular location">
    <subcellularLocation>
        <location evidence="1 8">Cell outer membrane</location>
        <topology evidence="1 8">Multi-pass membrane protein</topology>
    </subcellularLocation>
</comment>
<dbReference type="FunFam" id="2.170.130.10:FF:000008">
    <property type="entry name" value="SusC/RagA family TonB-linked outer membrane protein"/>
    <property type="match status" value="1"/>
</dbReference>
<comment type="similarity">
    <text evidence="8 9">Belongs to the TonB-dependent receptor family.</text>
</comment>
<feature type="domain" description="TonB-dependent receptor plug" evidence="12">
    <location>
        <begin position="117"/>
        <end position="223"/>
    </location>
</feature>
<dbReference type="Pfam" id="PF00593">
    <property type="entry name" value="TonB_dep_Rec_b-barrel"/>
    <property type="match status" value="1"/>
</dbReference>
<keyword evidence="14" id="KW-1185">Reference proteome</keyword>
<dbReference type="SUPFAM" id="SSF56935">
    <property type="entry name" value="Porins"/>
    <property type="match status" value="1"/>
</dbReference>
<dbReference type="InterPro" id="IPR036942">
    <property type="entry name" value="Beta-barrel_TonB_sf"/>
</dbReference>
<dbReference type="Gene3D" id="2.170.130.10">
    <property type="entry name" value="TonB-dependent receptor, plug domain"/>
    <property type="match status" value="1"/>
</dbReference>
<feature type="signal peptide" evidence="10">
    <location>
        <begin position="1"/>
        <end position="21"/>
    </location>
</feature>
<accession>A0A7U3Q463</accession>
<gene>
    <name evidence="13" type="ORF">IZT61_14160</name>
</gene>
<evidence type="ECO:0000256" key="7">
    <source>
        <dbReference type="ARBA" id="ARBA00023237"/>
    </source>
</evidence>
<dbReference type="InterPro" id="IPR012910">
    <property type="entry name" value="Plug_dom"/>
</dbReference>
<keyword evidence="7 8" id="KW-0998">Cell outer membrane</keyword>
<evidence type="ECO:0000256" key="8">
    <source>
        <dbReference type="PROSITE-ProRule" id="PRU01360"/>
    </source>
</evidence>
<protein>
    <submittedName>
        <fullName evidence="13">TonB-dependent receptor</fullName>
    </submittedName>
</protein>
<dbReference type="InterPro" id="IPR039426">
    <property type="entry name" value="TonB-dep_rcpt-like"/>
</dbReference>
<dbReference type="NCBIfam" id="TIGR04056">
    <property type="entry name" value="OMP_RagA_SusC"/>
    <property type="match status" value="1"/>
</dbReference>
<dbReference type="InterPro" id="IPR023996">
    <property type="entry name" value="TonB-dep_OMP_SusC/RagA"/>
</dbReference>
<dbReference type="Gene3D" id="2.40.170.20">
    <property type="entry name" value="TonB-dependent receptor, beta-barrel domain"/>
    <property type="match status" value="1"/>
</dbReference>
<dbReference type="InterPro" id="IPR023997">
    <property type="entry name" value="TonB-dep_OMP_SusC/RagA_CS"/>
</dbReference>
<dbReference type="KEGG" id="pex:IZT61_14160"/>
<dbReference type="Gene3D" id="2.60.40.1120">
    <property type="entry name" value="Carboxypeptidase-like, regulatory domain"/>
    <property type="match status" value="1"/>
</dbReference>
<keyword evidence="5 9" id="KW-0798">TonB box</keyword>
<keyword evidence="6 8" id="KW-0472">Membrane</keyword>
<keyword evidence="3 8" id="KW-1134">Transmembrane beta strand</keyword>
<dbReference type="GO" id="GO:0009279">
    <property type="term" value="C:cell outer membrane"/>
    <property type="evidence" value="ECO:0007669"/>
    <property type="project" value="UniProtKB-SubCell"/>
</dbReference>
<proteinExistence type="inferred from homology"/>
<evidence type="ECO:0000259" key="11">
    <source>
        <dbReference type="Pfam" id="PF00593"/>
    </source>
</evidence>
<dbReference type="PROSITE" id="PS52016">
    <property type="entry name" value="TONB_DEPENDENT_REC_3"/>
    <property type="match status" value="1"/>
</dbReference>
<evidence type="ECO:0000259" key="12">
    <source>
        <dbReference type="Pfam" id="PF07715"/>
    </source>
</evidence>
<dbReference type="RefSeq" id="WP_196097566.1">
    <property type="nucleotide sequence ID" value="NZ_CP064939.1"/>
</dbReference>
<evidence type="ECO:0000256" key="2">
    <source>
        <dbReference type="ARBA" id="ARBA00022448"/>
    </source>
</evidence>
<evidence type="ECO:0000313" key="13">
    <source>
        <dbReference type="EMBL" id="QPH38232.1"/>
    </source>
</evidence>
<evidence type="ECO:0000256" key="6">
    <source>
        <dbReference type="ARBA" id="ARBA00023136"/>
    </source>
</evidence>
<feature type="domain" description="TonB-dependent receptor-like beta-barrel" evidence="11">
    <location>
        <begin position="417"/>
        <end position="836"/>
    </location>
</feature>
<dbReference type="InterPro" id="IPR037066">
    <property type="entry name" value="Plug_dom_sf"/>
</dbReference>
<dbReference type="EMBL" id="CP064939">
    <property type="protein sequence ID" value="QPH38232.1"/>
    <property type="molecule type" value="Genomic_DNA"/>
</dbReference>
<evidence type="ECO:0000256" key="5">
    <source>
        <dbReference type="ARBA" id="ARBA00023077"/>
    </source>
</evidence>
<name>A0A7U3Q463_9SPHI</name>
<dbReference type="SUPFAM" id="SSF49464">
    <property type="entry name" value="Carboxypeptidase regulatory domain-like"/>
    <property type="match status" value="1"/>
</dbReference>
<dbReference type="Proteomes" id="UP000594759">
    <property type="component" value="Chromosome"/>
</dbReference>
<keyword evidence="4 8" id="KW-0812">Transmembrane</keyword>
<keyword evidence="10" id="KW-0732">Signal</keyword>
<sequence length="1062" mass="117398">MSRVLLLLAFLSFFGSSVVKAQNRQLTGTIKDKADGQPLVGVSITIKDSKTGASTDGNGVFKISIPSKGAVLTFTYIGYKTKTIGVTDQSKLDLTLEEDANTLQEVTVNVGYGVVRKKDLTGAVSSVGADVIAAAPVSSALEAIQGRVAGVNIASTEGSPDAEMVVRVRGGGSITGDNSPLYIVDGFPVASIADIAPQDIETIDILKDASSTAIYGSRGANGVILVTTKNSKDGKTTIAYNVFTGVKNLANKLDVLSPLDYVTWQYERSLLDNSPIDYTQYFGNYQDIDLYGNVPTNDWQEIVFGRTGTTFNQNLNISGGGEKTKYSLSHSYVKDKAIMQLSDFERQNVNFKLNHKLYDRLTLDFGFRYANTKIKGGGANEQNEVSSADSRLKNAMIYPPFPVPGLTTTTETDDEFNLYSPLISISDNDQYIQRKTYNLNGAVSWDIIDNLRLRTEVGYDGYRNDQDRFYGTTTYYVRNVPSAENQNLPALILTNSNRNSFRNTNTLNYNFSKILGKDHNLTALLGQEFIKTELDILTNVVHGFPESFGFQDARKLSTQGKANSIDNNFSPDDKLLSFFGRANYDYLGKYLISATFRADGSSKFSPGNQWGYFPSVSAAWRISQEEFMQGTKSWLSDLKLRASYGTAGNNNIPPGQMNQTFQNSVTTWVNGFNNYWAASKTMANPDLKWETTVTKNLGLDFTLFDAKVTGTIDAYLNRTKDLLLQFPVAGTGYDFQYRNIGETQNKGLEFSLNWNAIRKTNFDLSFSANINFNRNKIISLGAIKNINGTSGWASTEINVDYLVEEGASVGRIYGYRNAGRYEVSDFTGYNATTNTWTLKPGIVNGSEFLGTIRPGTMKIEDLSGDGKIDLSDRTVIGNANPLNTGGFSVNSRIYGFDIGAYFNWSYGNDVYNANKIEYTSTSKYSSRNMLSIMESGNRWTNLRADGTLSNDPTELAAMNANTTLWSPYMKTFVLSDWAVEDGSFLRLSTLTLGYTLPARISSKLKMKKLRLYASAYNLWLLTDYTGFDPEVSTRRRTNLTPGVDYSAYPKSKSFVFGLNVNF</sequence>
<dbReference type="InterPro" id="IPR000531">
    <property type="entry name" value="Beta-barrel_TonB"/>
</dbReference>
<keyword evidence="2 8" id="KW-0813">Transport</keyword>
<evidence type="ECO:0000256" key="4">
    <source>
        <dbReference type="ARBA" id="ARBA00022692"/>
    </source>
</evidence>
<dbReference type="Pfam" id="PF13715">
    <property type="entry name" value="CarbopepD_reg_2"/>
    <property type="match status" value="1"/>
</dbReference>
<keyword evidence="13" id="KW-0675">Receptor</keyword>
<organism evidence="13 14">
    <name type="scientific">Pedobacter endophyticus</name>
    <dbReference type="NCBI Taxonomy" id="2789740"/>
    <lineage>
        <taxon>Bacteria</taxon>
        <taxon>Pseudomonadati</taxon>
        <taxon>Bacteroidota</taxon>
        <taxon>Sphingobacteriia</taxon>
        <taxon>Sphingobacteriales</taxon>
        <taxon>Sphingobacteriaceae</taxon>
        <taxon>Pedobacter</taxon>
    </lineage>
</organism>
<dbReference type="AlphaFoldDB" id="A0A7U3Q463"/>
<dbReference type="InterPro" id="IPR008969">
    <property type="entry name" value="CarboxyPept-like_regulatory"/>
</dbReference>
<reference evidence="13 14" key="1">
    <citation type="submission" date="2020-11" db="EMBL/GenBank/DDBJ databases">
        <title>Pedobacter endophytica, an endophytic bacteria isolated form Carex pumila.</title>
        <authorList>
            <person name="Peng Y."/>
            <person name="Jiang L."/>
            <person name="Lee J."/>
        </authorList>
    </citation>
    <scope>NUCLEOTIDE SEQUENCE [LARGE SCALE GENOMIC DNA]</scope>
    <source>
        <strain evidence="13 14">JBR3-12</strain>
    </source>
</reference>
<evidence type="ECO:0000256" key="9">
    <source>
        <dbReference type="RuleBase" id="RU003357"/>
    </source>
</evidence>